<keyword evidence="2" id="KW-0732">Signal</keyword>
<dbReference type="EMBL" id="JAEUXJ010000003">
    <property type="protein sequence ID" value="MBL6455604.1"/>
    <property type="molecule type" value="Genomic_DNA"/>
</dbReference>
<dbReference type="InterPro" id="IPR005064">
    <property type="entry name" value="BUG"/>
</dbReference>
<evidence type="ECO:0000256" key="2">
    <source>
        <dbReference type="SAM" id="SignalP"/>
    </source>
</evidence>
<comment type="caution">
    <text evidence="3">The sequence shown here is derived from an EMBL/GenBank/DDBJ whole genome shotgun (WGS) entry which is preliminary data.</text>
</comment>
<sequence>MHILRRRVLSLLPALPAALPALAQTRSWPSRPIRCIVPSATGGYDVYARLMAPRLSELLGQPVVIDNRPGANGNIGMQEVQRSAADGYTLLFGHIGAITINTTIYRNMPLDPVEDLAPVAVAVTSPLVWVVNPGLPFRTMPELVAKVRAEPGEWRYALPSSGSINHLVVEDFKRRHRLDLPAVPYRGTPQAQTDVIAGQVPVMLDSLGAGYGHIAGGRVRALAVTARERSPRLPDVPTMLELGLDAREYVAWYAFMAPKGTPPEVIGRFNLLVNQVLEEPALVARLRELGASPRGGTPAEALAFLRSEQRDYGAIAREGKIEVE</sequence>
<dbReference type="Pfam" id="PF03401">
    <property type="entry name" value="TctC"/>
    <property type="match status" value="1"/>
</dbReference>
<evidence type="ECO:0000256" key="1">
    <source>
        <dbReference type="ARBA" id="ARBA00006987"/>
    </source>
</evidence>
<name>A0ABS1V1M8_9PROT</name>
<comment type="similarity">
    <text evidence="1">Belongs to the UPF0065 (bug) family.</text>
</comment>
<dbReference type="Gene3D" id="3.40.190.10">
    <property type="entry name" value="Periplasmic binding protein-like II"/>
    <property type="match status" value="1"/>
</dbReference>
<feature type="signal peptide" evidence="2">
    <location>
        <begin position="1"/>
        <end position="23"/>
    </location>
</feature>
<proteinExistence type="inferred from homology"/>
<protein>
    <submittedName>
        <fullName evidence="3">Tripartite tricarboxylate transporter substrate binding protein</fullName>
    </submittedName>
</protein>
<dbReference type="RefSeq" id="WP_202825336.1">
    <property type="nucleotide sequence ID" value="NZ_JAEUXJ010000003.1"/>
</dbReference>
<reference evidence="3 4" key="1">
    <citation type="submission" date="2021-01" db="EMBL/GenBank/DDBJ databases">
        <title>Belnapia mucosa sp. nov. and Belnapia arida sp. nov., isolated from the Tabernas Desert (Almeria, Spain).</title>
        <authorList>
            <person name="Molina-Menor E."/>
            <person name="Vidal-Verdu A."/>
            <person name="Calonge A."/>
            <person name="Satari L."/>
            <person name="Pereto Magraner J."/>
            <person name="Porcar Miralles M."/>
        </authorList>
    </citation>
    <scope>NUCLEOTIDE SEQUENCE [LARGE SCALE GENOMIC DNA]</scope>
    <source>
        <strain evidence="3 4">T6</strain>
    </source>
</reference>
<keyword evidence="4" id="KW-1185">Reference proteome</keyword>
<dbReference type="PANTHER" id="PTHR42928:SF5">
    <property type="entry name" value="BLR1237 PROTEIN"/>
    <property type="match status" value="1"/>
</dbReference>
<dbReference type="Gene3D" id="3.40.190.150">
    <property type="entry name" value="Bordetella uptake gene, domain 1"/>
    <property type="match status" value="1"/>
</dbReference>
<dbReference type="PIRSF" id="PIRSF017082">
    <property type="entry name" value="YflP"/>
    <property type="match status" value="1"/>
</dbReference>
<gene>
    <name evidence="3" type="ORF">JMJ55_09740</name>
</gene>
<dbReference type="SUPFAM" id="SSF53850">
    <property type="entry name" value="Periplasmic binding protein-like II"/>
    <property type="match status" value="1"/>
</dbReference>
<accession>A0ABS1V1M8</accession>
<dbReference type="InterPro" id="IPR042100">
    <property type="entry name" value="Bug_dom1"/>
</dbReference>
<dbReference type="Proteomes" id="UP000606490">
    <property type="component" value="Unassembled WGS sequence"/>
</dbReference>
<feature type="chain" id="PRO_5047052606" evidence="2">
    <location>
        <begin position="24"/>
        <end position="324"/>
    </location>
</feature>
<organism evidence="3 4">
    <name type="scientific">Belnapia mucosa</name>
    <dbReference type="NCBI Taxonomy" id="2804532"/>
    <lineage>
        <taxon>Bacteria</taxon>
        <taxon>Pseudomonadati</taxon>
        <taxon>Pseudomonadota</taxon>
        <taxon>Alphaproteobacteria</taxon>
        <taxon>Acetobacterales</taxon>
        <taxon>Roseomonadaceae</taxon>
        <taxon>Belnapia</taxon>
    </lineage>
</organism>
<evidence type="ECO:0000313" key="3">
    <source>
        <dbReference type="EMBL" id="MBL6455604.1"/>
    </source>
</evidence>
<evidence type="ECO:0000313" key="4">
    <source>
        <dbReference type="Proteomes" id="UP000606490"/>
    </source>
</evidence>
<dbReference type="CDD" id="cd07012">
    <property type="entry name" value="PBP2_Bug_TTT"/>
    <property type="match status" value="1"/>
</dbReference>
<dbReference type="PANTHER" id="PTHR42928">
    <property type="entry name" value="TRICARBOXYLATE-BINDING PROTEIN"/>
    <property type="match status" value="1"/>
</dbReference>